<comment type="caution">
    <text evidence="2">The sequence shown here is derived from an EMBL/GenBank/DDBJ whole genome shotgun (WGS) entry which is preliminary data.</text>
</comment>
<proteinExistence type="predicted"/>
<sequence>MEGNTGGSSGDRRPSPPGQMTDMEPAERVFAQEFSAARHTVESGDASYVVTPGGAWCRRIFIVGALTGRRGSSDIMQARVADPTGTFQVTADWQSPDAVETLGYIEPPAFVAVTGRAALTGSGPQAYATIDAEAVNVVDRTVRDLWVQKTAGATLDRLEALEKGGGDERTATVIGLYGTTDEDLKNMAGMVRTALESVCPGAAVEIAPAAGRDLLLAALGPGEIPVDDAIALGVRSGLSAQEARRALEELLAAGECYQPTLGTIKLI</sequence>
<evidence type="ECO:0000256" key="1">
    <source>
        <dbReference type="SAM" id="MobiDB-lite"/>
    </source>
</evidence>
<protein>
    <submittedName>
        <fullName evidence="2">Uncharacterized protein</fullName>
    </submittedName>
</protein>
<accession>A0A8T7H6A2</accession>
<reference evidence="2" key="1">
    <citation type="submission" date="2020-05" db="EMBL/GenBank/DDBJ databases">
        <title>The first insight into the ecology of ammonia-tolerant syntrophic propionate oxidizing bacteria.</title>
        <authorList>
            <person name="Singh A."/>
            <person name="Schnurer A."/>
            <person name="Westerholm M."/>
        </authorList>
    </citation>
    <scope>NUCLEOTIDE SEQUENCE</scope>
    <source>
        <strain evidence="2">MAG54</strain>
    </source>
</reference>
<evidence type="ECO:0000313" key="2">
    <source>
        <dbReference type="EMBL" id="NQS79342.1"/>
    </source>
</evidence>
<feature type="region of interest" description="Disordered" evidence="1">
    <location>
        <begin position="1"/>
        <end position="22"/>
    </location>
</feature>
<name>A0A8T7H6A2_9EURY</name>
<dbReference type="EMBL" id="JABMJE010000301">
    <property type="protein sequence ID" value="NQS79342.1"/>
    <property type="molecule type" value="Genomic_DNA"/>
</dbReference>
<dbReference type="Proteomes" id="UP000737555">
    <property type="component" value="Unassembled WGS sequence"/>
</dbReference>
<gene>
    <name evidence="2" type="ORF">HQQ74_11735</name>
</gene>
<evidence type="ECO:0000313" key="3">
    <source>
        <dbReference type="Proteomes" id="UP000737555"/>
    </source>
</evidence>
<dbReference type="AlphaFoldDB" id="A0A8T7H6A2"/>
<organism evidence="2 3">
    <name type="scientific">Methanoculleus bourgensis</name>
    <dbReference type="NCBI Taxonomy" id="83986"/>
    <lineage>
        <taxon>Archaea</taxon>
        <taxon>Methanobacteriati</taxon>
        <taxon>Methanobacteriota</taxon>
        <taxon>Stenosarchaea group</taxon>
        <taxon>Methanomicrobia</taxon>
        <taxon>Methanomicrobiales</taxon>
        <taxon>Methanomicrobiaceae</taxon>
        <taxon>Methanoculleus</taxon>
    </lineage>
</organism>